<dbReference type="SUPFAM" id="SSF101908">
    <property type="entry name" value="Putative isomerase YbhE"/>
    <property type="match status" value="1"/>
</dbReference>
<proteinExistence type="predicted"/>
<evidence type="ECO:0000313" key="3">
    <source>
        <dbReference type="EMBL" id="OAD79578.1"/>
    </source>
</evidence>
<dbReference type="EMBL" id="KV440972">
    <property type="protein sequence ID" value="OAD79578.1"/>
    <property type="molecule type" value="Genomic_DNA"/>
</dbReference>
<dbReference type="SMART" id="SM00320">
    <property type="entry name" value="WD40"/>
    <property type="match status" value="3"/>
</dbReference>
<evidence type="ECO:0000256" key="2">
    <source>
        <dbReference type="SAM" id="MobiDB-lite"/>
    </source>
</evidence>
<keyword evidence="1" id="KW-0853">WD repeat</keyword>
<dbReference type="PANTHER" id="PTHR43991:SF12">
    <property type="entry name" value="WD REPEAT PROTEIN (AFU_ORTHOLOGUE AFUA_8G05640)"/>
    <property type="match status" value="1"/>
</dbReference>
<dbReference type="InParanoid" id="A0A167QEC2"/>
<evidence type="ECO:0000256" key="1">
    <source>
        <dbReference type="PROSITE-ProRule" id="PRU00221"/>
    </source>
</evidence>
<dbReference type="Pfam" id="PF00400">
    <property type="entry name" value="WD40"/>
    <property type="match status" value="1"/>
</dbReference>
<sequence length="447" mass="50676">MNNDNSALVPTHFENPLLSPYDTDPDDDTSSIEFRLTEDEDSDQDIKDSFIYDEGEVDSITNEMYAQGMDMQGMVWNDTSNTREAYRRERMKDFVNYLSVQDQDHKSLVNKIESQPVKKVSKDETFYRFKHSKTNVRCTFGHFQLRNLLCAPNKNHVYYICDDAVRQWSTHSRTSKEILNVNQADTPQSLAFTISSISCGHDMLVIGGAGGEYACRRIDDKDSKVYYGATTSNTQTGIANHIEIISTRTGVLQSIMSNNDHRIRFMNLETLKFDTVLDFKFPINCSTSSPDKRLLCVVGDSTESCIVDISSGRVVMEMNEHHDYSFACAWHPDGRTVATGNQDKTTRIYDIRKSTEAIHVLGGMIGSIRSLHYSHDGKYLAAAEHIDFVHIYDTSTFETSQVVDMFGDIAGIGFTPEDNSIYIANAHEQHGGIFEFEKLQDTYSPYL</sequence>
<accession>A0A167QEC2</accession>
<dbReference type="AlphaFoldDB" id="A0A167QEC2"/>
<evidence type="ECO:0000313" key="4">
    <source>
        <dbReference type="Proteomes" id="UP000077315"/>
    </source>
</evidence>
<dbReference type="PANTHER" id="PTHR43991">
    <property type="entry name" value="WD REPEAT PROTEIN (AFU_ORTHOLOGUE AFUA_8G05640)-RELATED"/>
    <property type="match status" value="1"/>
</dbReference>
<feature type="region of interest" description="Disordered" evidence="2">
    <location>
        <begin position="1"/>
        <end position="30"/>
    </location>
</feature>
<reference evidence="4" key="1">
    <citation type="submission" date="2015-06" db="EMBL/GenBank/DDBJ databases">
        <title>Expansion of signal transduction pathways in fungi by whole-genome duplication.</title>
        <authorList>
            <consortium name="DOE Joint Genome Institute"/>
            <person name="Corrochano L.M."/>
            <person name="Kuo A."/>
            <person name="Marcet-Houben M."/>
            <person name="Polaino S."/>
            <person name="Salamov A."/>
            <person name="Villalobos J.M."/>
            <person name="Alvarez M.I."/>
            <person name="Avalos J."/>
            <person name="Benito E.P."/>
            <person name="Benoit I."/>
            <person name="Burger G."/>
            <person name="Camino L.P."/>
            <person name="Canovas D."/>
            <person name="Cerda-Olmedo E."/>
            <person name="Cheng J.-F."/>
            <person name="Dominguez A."/>
            <person name="Elias M."/>
            <person name="Eslava A.P."/>
            <person name="Glaser F."/>
            <person name="Grimwood J."/>
            <person name="Gutierrez G."/>
            <person name="Heitman J."/>
            <person name="Henrissat B."/>
            <person name="Iturriaga E.A."/>
            <person name="Lang B.F."/>
            <person name="Lavin J.L."/>
            <person name="Lee S."/>
            <person name="Li W."/>
            <person name="Lindquist E."/>
            <person name="Lopez-Garcia S."/>
            <person name="Luque E.M."/>
            <person name="Marcos A.T."/>
            <person name="Martin J."/>
            <person name="McCluskey K."/>
            <person name="Medina H.R."/>
            <person name="Miralles-Duran A."/>
            <person name="Miyazaki A."/>
            <person name="Munoz-Torres E."/>
            <person name="Oguiza J.A."/>
            <person name="Ohm R."/>
            <person name="Olmedo M."/>
            <person name="Orejas M."/>
            <person name="Ortiz-Castellanos L."/>
            <person name="Pisabarro A.G."/>
            <person name="Rodriguez-Romero J."/>
            <person name="Ruiz-Herrera J."/>
            <person name="Ruiz-Vazquez R."/>
            <person name="Sanz C."/>
            <person name="Schackwitz W."/>
            <person name="Schmutz J."/>
            <person name="Shahriari M."/>
            <person name="Shelest E."/>
            <person name="Silva-Franco F."/>
            <person name="Soanes D."/>
            <person name="Syed K."/>
            <person name="Tagua V.G."/>
            <person name="Talbot N.J."/>
            <person name="Thon M."/>
            <person name="De vries R.P."/>
            <person name="Wiebenga A."/>
            <person name="Yadav J.S."/>
            <person name="Braun E.L."/>
            <person name="Baker S."/>
            <person name="Garre V."/>
            <person name="Horwitz B."/>
            <person name="Torres-Martinez S."/>
            <person name="Idnurm A."/>
            <person name="Herrera-Estrella A."/>
            <person name="Gabaldon T."/>
            <person name="Grigoriev I.V."/>
        </authorList>
    </citation>
    <scope>NUCLEOTIDE SEQUENCE [LARGE SCALE GENOMIC DNA]</scope>
    <source>
        <strain evidence="4">NRRL 1555(-)</strain>
    </source>
</reference>
<dbReference type="FunCoup" id="A0A167QEC2">
    <property type="interactions" value="47"/>
</dbReference>
<feature type="repeat" description="WD" evidence="1">
    <location>
        <begin position="318"/>
        <end position="359"/>
    </location>
</feature>
<gene>
    <name evidence="3" type="ORF">PHYBLDRAFT_184820</name>
</gene>
<dbReference type="PROSITE" id="PS50294">
    <property type="entry name" value="WD_REPEATS_REGION"/>
    <property type="match status" value="1"/>
</dbReference>
<protein>
    <submittedName>
        <fullName evidence="3">Uncharacterized protein</fullName>
    </submittedName>
</protein>
<dbReference type="Gene3D" id="2.130.10.10">
    <property type="entry name" value="YVTN repeat-like/Quinoprotein amine dehydrogenase"/>
    <property type="match status" value="1"/>
</dbReference>
<keyword evidence="4" id="KW-1185">Reference proteome</keyword>
<organism evidence="3 4">
    <name type="scientific">Phycomyces blakesleeanus (strain ATCC 8743b / DSM 1359 / FGSC 10004 / NBRC 33097 / NRRL 1555)</name>
    <dbReference type="NCBI Taxonomy" id="763407"/>
    <lineage>
        <taxon>Eukaryota</taxon>
        <taxon>Fungi</taxon>
        <taxon>Fungi incertae sedis</taxon>
        <taxon>Mucoromycota</taxon>
        <taxon>Mucoromycotina</taxon>
        <taxon>Mucoromycetes</taxon>
        <taxon>Mucorales</taxon>
        <taxon>Phycomycetaceae</taxon>
        <taxon>Phycomyces</taxon>
    </lineage>
</organism>
<dbReference type="InterPro" id="IPR001680">
    <property type="entry name" value="WD40_rpt"/>
</dbReference>
<dbReference type="STRING" id="763407.A0A167QEC2"/>
<dbReference type="OrthoDB" id="20669at2759"/>
<dbReference type="VEuPathDB" id="FungiDB:PHYBLDRAFT_184820"/>
<dbReference type="InterPro" id="IPR015943">
    <property type="entry name" value="WD40/YVTN_repeat-like_dom_sf"/>
</dbReference>
<dbReference type="RefSeq" id="XP_018297618.1">
    <property type="nucleotide sequence ID" value="XM_018438993.1"/>
</dbReference>
<dbReference type="PROSITE" id="PS50082">
    <property type="entry name" value="WD_REPEATS_2"/>
    <property type="match status" value="1"/>
</dbReference>
<name>A0A167QEC2_PHYB8</name>
<dbReference type="Proteomes" id="UP000077315">
    <property type="component" value="Unassembled WGS sequence"/>
</dbReference>
<dbReference type="GeneID" id="28999899"/>